<dbReference type="GO" id="GO:0005829">
    <property type="term" value="C:cytosol"/>
    <property type="evidence" value="ECO:0007669"/>
    <property type="project" value="TreeGrafter"/>
</dbReference>
<evidence type="ECO:0000256" key="2">
    <source>
        <dbReference type="ARBA" id="ARBA00072183"/>
    </source>
</evidence>
<feature type="compositionally biased region" description="Polar residues" evidence="4">
    <location>
        <begin position="164"/>
        <end position="192"/>
    </location>
</feature>
<dbReference type="FunFam" id="1.10.10.10:FF:000131">
    <property type="entry name" value="la-related protein 1B isoform X2"/>
    <property type="match status" value="1"/>
</dbReference>
<dbReference type="SMART" id="SM00684">
    <property type="entry name" value="DM15"/>
    <property type="match status" value="3"/>
</dbReference>
<dbReference type="Proteomes" id="UP000494040">
    <property type="component" value="Unassembled WGS sequence"/>
</dbReference>
<protein>
    <recommendedName>
        <fullName evidence="2">La-related protein 1</fullName>
    </recommendedName>
</protein>
<feature type="compositionally biased region" description="Low complexity" evidence="4">
    <location>
        <begin position="94"/>
        <end position="104"/>
    </location>
</feature>
<dbReference type="EnsemblMetazoa" id="XM_014389464.2">
    <property type="protein sequence ID" value="XP_014244950.1"/>
    <property type="gene ID" value="LOC106664083"/>
</dbReference>
<feature type="region of interest" description="Disordered" evidence="4">
    <location>
        <begin position="148"/>
        <end position="285"/>
    </location>
</feature>
<dbReference type="PANTHER" id="PTHR22792">
    <property type="entry name" value="LUPUS LA PROTEIN-RELATED"/>
    <property type="match status" value="1"/>
</dbReference>
<feature type="compositionally biased region" description="Polar residues" evidence="4">
    <location>
        <begin position="257"/>
        <end position="273"/>
    </location>
</feature>
<dbReference type="GO" id="GO:0045727">
    <property type="term" value="P:positive regulation of translation"/>
    <property type="evidence" value="ECO:0007669"/>
    <property type="project" value="TreeGrafter"/>
</dbReference>
<dbReference type="OMA" id="NHKRHPA"/>
<reference evidence="6" key="1">
    <citation type="submission" date="2022-01" db="UniProtKB">
        <authorList>
            <consortium name="EnsemblMetazoa"/>
        </authorList>
    </citation>
    <scope>IDENTIFICATION</scope>
</reference>
<keyword evidence="1 3" id="KW-0694">RNA-binding</keyword>
<evidence type="ECO:0000259" key="5">
    <source>
        <dbReference type="PROSITE" id="PS50961"/>
    </source>
</evidence>
<dbReference type="AlphaFoldDB" id="A0A8I6RML7"/>
<feature type="region of interest" description="Disordered" evidence="4">
    <location>
        <begin position="333"/>
        <end position="354"/>
    </location>
</feature>
<accession>A0A8I6RML7</accession>
<dbReference type="Pfam" id="PF21071">
    <property type="entry name" value="LARP1_HEAT"/>
    <property type="match status" value="1"/>
</dbReference>
<dbReference type="OrthoDB" id="340227at2759"/>
<dbReference type="PROSITE" id="PS50961">
    <property type="entry name" value="HTH_LA"/>
    <property type="match status" value="1"/>
</dbReference>
<feature type="region of interest" description="Disordered" evidence="4">
    <location>
        <begin position="761"/>
        <end position="809"/>
    </location>
</feature>
<dbReference type="InterPro" id="IPR036390">
    <property type="entry name" value="WH_DNA-bd_sf"/>
</dbReference>
<name>A0A8I6RML7_CIMLE</name>
<dbReference type="CTD" id="53567"/>
<dbReference type="GO" id="GO:0008187">
    <property type="term" value="F:poly-pyrimidine tract binding"/>
    <property type="evidence" value="ECO:0007669"/>
    <property type="project" value="UniProtKB-ARBA"/>
</dbReference>
<feature type="domain" description="HTH La-type RNA-binding" evidence="5">
    <location>
        <begin position="389"/>
        <end position="480"/>
    </location>
</feature>
<dbReference type="PANTHER" id="PTHR22792:SF132">
    <property type="entry name" value="LA-RELATED PROTEIN 1"/>
    <property type="match status" value="1"/>
</dbReference>
<dbReference type="GeneID" id="106664083"/>
<feature type="region of interest" description="Disordered" evidence="4">
    <location>
        <begin position="852"/>
        <end position="887"/>
    </location>
</feature>
<feature type="compositionally biased region" description="Polar residues" evidence="4">
    <location>
        <begin position="75"/>
        <end position="87"/>
    </location>
</feature>
<feature type="compositionally biased region" description="Basic and acidic residues" evidence="4">
    <location>
        <begin position="562"/>
        <end position="597"/>
    </location>
</feature>
<evidence type="ECO:0000256" key="1">
    <source>
        <dbReference type="ARBA" id="ARBA00022884"/>
    </source>
</evidence>
<feature type="compositionally biased region" description="Basic and acidic residues" evidence="4">
    <location>
        <begin position="244"/>
        <end position="255"/>
    </location>
</feature>
<feature type="region of interest" description="Disordered" evidence="4">
    <location>
        <begin position="1046"/>
        <end position="1074"/>
    </location>
</feature>
<feature type="compositionally biased region" description="Polar residues" evidence="4">
    <location>
        <begin position="1"/>
        <end position="15"/>
    </location>
</feature>
<feature type="compositionally biased region" description="Basic and acidic residues" evidence="4">
    <location>
        <begin position="1107"/>
        <end position="1126"/>
    </location>
</feature>
<dbReference type="GO" id="GO:0048255">
    <property type="term" value="P:mRNA stabilization"/>
    <property type="evidence" value="ECO:0007669"/>
    <property type="project" value="InterPro"/>
</dbReference>
<organism evidence="6 7">
    <name type="scientific">Cimex lectularius</name>
    <name type="common">Bed bug</name>
    <name type="synonym">Acanthia lectularia</name>
    <dbReference type="NCBI Taxonomy" id="79782"/>
    <lineage>
        <taxon>Eukaryota</taxon>
        <taxon>Metazoa</taxon>
        <taxon>Ecdysozoa</taxon>
        <taxon>Arthropoda</taxon>
        <taxon>Hexapoda</taxon>
        <taxon>Insecta</taxon>
        <taxon>Pterygota</taxon>
        <taxon>Neoptera</taxon>
        <taxon>Paraneoptera</taxon>
        <taxon>Hemiptera</taxon>
        <taxon>Heteroptera</taxon>
        <taxon>Panheteroptera</taxon>
        <taxon>Cimicomorpha</taxon>
        <taxon>Cimicidae</taxon>
        <taxon>Cimex</taxon>
    </lineage>
</organism>
<evidence type="ECO:0000256" key="3">
    <source>
        <dbReference type="PROSITE-ProRule" id="PRU00332"/>
    </source>
</evidence>
<dbReference type="InterPro" id="IPR006607">
    <property type="entry name" value="DM15"/>
</dbReference>
<dbReference type="RefSeq" id="XP_014244950.1">
    <property type="nucleotide sequence ID" value="XM_014389464.2"/>
</dbReference>
<feature type="region of interest" description="Disordered" evidence="4">
    <location>
        <begin position="1"/>
        <end position="122"/>
    </location>
</feature>
<dbReference type="InterPro" id="IPR045180">
    <property type="entry name" value="La_dom_prot"/>
</dbReference>
<dbReference type="GO" id="GO:0000339">
    <property type="term" value="F:RNA cap binding"/>
    <property type="evidence" value="ECO:0007669"/>
    <property type="project" value="InterPro"/>
</dbReference>
<dbReference type="KEGG" id="clec:106664083"/>
<feature type="compositionally biased region" description="Basic and acidic residues" evidence="4">
    <location>
        <begin position="798"/>
        <end position="807"/>
    </location>
</feature>
<feature type="compositionally biased region" description="Low complexity" evidence="4">
    <location>
        <begin position="857"/>
        <end position="884"/>
    </location>
</feature>
<feature type="compositionally biased region" description="Acidic residues" evidence="4">
    <location>
        <begin position="780"/>
        <end position="792"/>
    </location>
</feature>
<proteinExistence type="predicted"/>
<evidence type="ECO:0000313" key="7">
    <source>
        <dbReference type="Proteomes" id="UP000494040"/>
    </source>
</evidence>
<sequence length="1139" mass="129608">MATQIGQEKSQNQPKEQPGASYASAVLNFKTIDNNNKENMGGEALEPAAQTDQGWETQKSKQNSKTKTADGFPTINANGKTVPAQKNNGKDTKNNVPNPNNGNGKNEEPPAKPLAEAEAPAKEVEKVKFVEAPIPKVNPWSVNKNAAQVIKGGTAEPAKRQNKSAENYPNNTTGRVLQPHTIENGTYGQTVPANAPKDKRKLSKKGSDFSDVEDWPSLGKVTHSMTQKKPTTPVPPAAAPGILTKKELPTVKEESTSGENNSTGGVDSDQNSSENDKKKTKNKVLSKQKWVPLEIDISKGRAKRERSPKPYFKEKTAVRENGMVNRGRGKHIERGRGRARGGSVRQKYPNPEYSDYPTDYTQLHKFIESSDFMVPYFGTYYYDSSNYNSLDDPTLTEYLRNQIEYYFSEENLMKDLFIRRKMDPNGYLPITLIASFHRVRALTTDMNKIINAIVSSDQLDLVDNFKVRTKNQPTKWPIPDTVGNPIFLTPQHPLAMHPLGAPVIQMPVVNTQTNLVRGNNAFPLPVVPPPVTYSIGNENLNPEVPEFVPVLSSENSIEDTVENEKNKLEKPKQTVDGKQSKEEKTESLEKKVEEVKTSNDGPQDEFVWKEVKRKSKPFGPKVYKLEQNNSEQLSNHAKERDELDFQFDEELAVPVGRINKFSEWSDDEDDYEISDNEINKLLIVTQTSQSSRGIKHEGHDRTGDWTTRVKMSQDLEQAINLGLQYYEESLWNQRVSSSSTYKSVQVIAPEDFERMAPKVPRKCNQEVPPPPPPSLNIHDFEEDNSTENEDVPEVTAESPEKGTDKNRGLKSARFYAVVKDPERPEKGYKRKTRHSQNPPVEHHVGWIMDVKEHRPRTTSTGSSTGTSPNDGYLSGSSAPSSLPSFQHPSHSLLKENNFTHQVYHKYHSRCLKERKHLGPGQSQEMNTLFRFWSFFLRQHFNQTMYKEFKRLALEDAKQGFRYGLECLFRYYSYGLEKFFRPQLYQDFQMETMADYENGQLYGLEKFWAFLKYYKHSSELTVDPKLKGYLSKFKSIEDFRIEANEDQTTCGPLPSDRRRNRCVSESDTTRRREDGQCMNKSYYQARNRAGSIGSGRFVSSGRHRADSLNCDHFKSKPREWTSQESRTRSSHHKHLSNENI</sequence>
<dbReference type="GO" id="GO:0010494">
    <property type="term" value="C:cytoplasmic stress granule"/>
    <property type="evidence" value="ECO:0007669"/>
    <property type="project" value="TreeGrafter"/>
</dbReference>
<dbReference type="SMART" id="SM00715">
    <property type="entry name" value="LA"/>
    <property type="match status" value="1"/>
</dbReference>
<evidence type="ECO:0000313" key="6">
    <source>
        <dbReference type="EnsemblMetazoa" id="XP_014244950.1"/>
    </source>
</evidence>
<evidence type="ECO:0000256" key="4">
    <source>
        <dbReference type="SAM" id="MobiDB-lite"/>
    </source>
</evidence>
<feature type="compositionally biased region" description="Basic and acidic residues" evidence="4">
    <location>
        <begin position="1061"/>
        <end position="1074"/>
    </location>
</feature>
<dbReference type="InterPro" id="IPR006630">
    <property type="entry name" value="La_HTH"/>
</dbReference>
<dbReference type="Pfam" id="PF05383">
    <property type="entry name" value="La"/>
    <property type="match status" value="1"/>
</dbReference>
<keyword evidence="7" id="KW-1185">Reference proteome</keyword>
<feature type="region of interest" description="Disordered" evidence="4">
    <location>
        <begin position="1107"/>
        <end position="1139"/>
    </location>
</feature>
<dbReference type="InterPro" id="IPR036388">
    <property type="entry name" value="WH-like_DNA-bd_sf"/>
</dbReference>
<feature type="region of interest" description="Disordered" evidence="4">
    <location>
        <begin position="555"/>
        <end position="601"/>
    </location>
</feature>
<dbReference type="Gene3D" id="1.10.10.10">
    <property type="entry name" value="Winged helix-like DNA-binding domain superfamily/Winged helix DNA-binding domain"/>
    <property type="match status" value="1"/>
</dbReference>
<dbReference type="SUPFAM" id="SSF46785">
    <property type="entry name" value="Winged helix' DNA-binding domain"/>
    <property type="match status" value="1"/>
</dbReference>